<evidence type="ECO:0000256" key="6">
    <source>
        <dbReference type="ARBA" id="ARBA00023180"/>
    </source>
</evidence>
<reference evidence="8 9" key="1">
    <citation type="journal article" date="2008" name="Nature">
        <title>The Trichoplax genome and the nature of placozoans.</title>
        <authorList>
            <person name="Srivastava M."/>
            <person name="Begovic E."/>
            <person name="Chapman J."/>
            <person name="Putnam N.H."/>
            <person name="Hellsten U."/>
            <person name="Kawashima T."/>
            <person name="Kuo A."/>
            <person name="Mitros T."/>
            <person name="Salamov A."/>
            <person name="Carpenter M.L."/>
            <person name="Signorovitch A.Y."/>
            <person name="Moreno M.A."/>
            <person name="Kamm K."/>
            <person name="Grimwood J."/>
            <person name="Schmutz J."/>
            <person name="Shapiro H."/>
            <person name="Grigoriev I.V."/>
            <person name="Buss L.W."/>
            <person name="Schierwater B."/>
            <person name="Dellaporta S.L."/>
            <person name="Rokhsar D.S."/>
        </authorList>
    </citation>
    <scope>NUCLEOTIDE SEQUENCE [LARGE SCALE GENOMIC DNA]</scope>
    <source>
        <strain evidence="8 9">Grell-BS-1999</strain>
    </source>
</reference>
<dbReference type="PhylomeDB" id="B3RK05"/>
<dbReference type="Gene3D" id="3.60.60.30">
    <property type="match status" value="1"/>
</dbReference>
<dbReference type="OMA" id="YQEGYWA"/>
<sequence>MAQCGKFLIYFSIFIITLATLCSCQSGSVIYKDGLYTFSKGINKRAASYGTFTDKIASSGWTYLDVHTNPQDDDFITAYAAGYVEGILTAKYIYMHWKNTVGDYCKQKSIYCQKLKSFIMKNNQWMATQIKHRPHSIYWYHINLTLIQQKGLRDGYHKAMPHKPIDEFSFLLIELSGDLESLETALKDEDTHHVLGSGSCSAFIKVLPDNRDLYFAHDTWTGYQTMLRIYKYYELNFSMLPKTNVTVPGTRISFSSYPGTILSGDDYYLIGSGLATMETTNGNSNEKLWKYVTPSSVLEWIRTIIANRLTSSGNDWVKIFSKYNSGTYNNQWMILDYKLFAPKRPLNPNTLWVLEQIPGKIESADVTNVLKKQGYWASYNVPYFSSIFNMSGNQEQAKKYGNWFTHDKCPRALIFKRDQHKVNSMESLMKLMRYNDFKHDPLSRCNCTPPYSAENAISARSDLNPADGKYNIGALGHRCHGGTDSKSTNYTMFHSGLKSYAIAGPTHEQQPPFRWSTAKFNMTKPLGHPDLFNFTRQLVSWD</sequence>
<keyword evidence="2 7" id="KW-0732">Signal</keyword>
<evidence type="ECO:0000256" key="5">
    <source>
        <dbReference type="ARBA" id="ARBA00023098"/>
    </source>
</evidence>
<accession>B3RK05</accession>
<evidence type="ECO:0000313" key="8">
    <source>
        <dbReference type="EMBL" id="EDV28552.1"/>
    </source>
</evidence>
<name>B3RK05_TRIAD</name>
<comment type="function">
    <text evidence="7">Putative phospholipase.</text>
</comment>
<dbReference type="eggNOG" id="KOG3774">
    <property type="taxonomic scope" value="Eukaryota"/>
</dbReference>
<gene>
    <name evidence="8" type="ORF">TRIADDRAFT_63473</name>
</gene>
<keyword evidence="4 7" id="KW-0442">Lipid degradation</keyword>
<dbReference type="GO" id="GO:0009395">
    <property type="term" value="P:phospholipid catabolic process"/>
    <property type="evidence" value="ECO:0000318"/>
    <property type="project" value="GO_Central"/>
</dbReference>
<dbReference type="MEROPS" id="C95.001"/>
<dbReference type="RefSeq" id="XP_002107754.1">
    <property type="nucleotide sequence ID" value="XM_002107718.1"/>
</dbReference>
<dbReference type="HOGENOM" id="CLU_027106_4_0_1"/>
<dbReference type="GeneID" id="6749767"/>
<feature type="chain" id="PRO_5011327828" description="Phospholipase B-like" evidence="7">
    <location>
        <begin position="25"/>
        <end position="542"/>
    </location>
</feature>
<dbReference type="PROSITE" id="PS51257">
    <property type="entry name" value="PROKAR_LIPOPROTEIN"/>
    <property type="match status" value="1"/>
</dbReference>
<protein>
    <recommendedName>
        <fullName evidence="7">Phospholipase B-like</fullName>
        <ecNumber evidence="7">3.1.1.-</ecNumber>
    </recommendedName>
</protein>
<dbReference type="GO" id="GO:0004620">
    <property type="term" value="F:phospholipase activity"/>
    <property type="evidence" value="ECO:0000318"/>
    <property type="project" value="GO_Central"/>
</dbReference>
<evidence type="ECO:0000256" key="7">
    <source>
        <dbReference type="RuleBase" id="RU364138"/>
    </source>
</evidence>
<comment type="similarity">
    <text evidence="1 7">Belongs to the phospholipase B-like family.</text>
</comment>
<evidence type="ECO:0000256" key="3">
    <source>
        <dbReference type="ARBA" id="ARBA00022801"/>
    </source>
</evidence>
<dbReference type="AlphaFoldDB" id="B3RK05"/>
<dbReference type="STRING" id="10228.B3RK05"/>
<dbReference type="EMBL" id="DS985241">
    <property type="protein sequence ID" value="EDV28552.1"/>
    <property type="molecule type" value="Genomic_DNA"/>
</dbReference>
<feature type="signal peptide" evidence="7">
    <location>
        <begin position="1"/>
        <end position="24"/>
    </location>
</feature>
<dbReference type="InParanoid" id="B3RK05"/>
<proteinExistence type="inferred from homology"/>
<dbReference type="CTD" id="6749767"/>
<evidence type="ECO:0000256" key="2">
    <source>
        <dbReference type="ARBA" id="ARBA00022729"/>
    </source>
</evidence>
<keyword evidence="9" id="KW-1185">Reference proteome</keyword>
<dbReference type="Pfam" id="PF04916">
    <property type="entry name" value="Phospholip_B"/>
    <property type="match status" value="1"/>
</dbReference>
<organism evidence="8 9">
    <name type="scientific">Trichoplax adhaerens</name>
    <name type="common">Trichoplax reptans</name>
    <dbReference type="NCBI Taxonomy" id="10228"/>
    <lineage>
        <taxon>Eukaryota</taxon>
        <taxon>Metazoa</taxon>
        <taxon>Placozoa</taxon>
        <taxon>Uniplacotomia</taxon>
        <taxon>Trichoplacea</taxon>
        <taxon>Trichoplacidae</taxon>
        <taxon>Trichoplax</taxon>
    </lineage>
</organism>
<keyword evidence="3 7" id="KW-0378">Hydrolase</keyword>
<evidence type="ECO:0000313" key="9">
    <source>
        <dbReference type="Proteomes" id="UP000009022"/>
    </source>
</evidence>
<dbReference type="EC" id="3.1.1.-" evidence="7"/>
<dbReference type="InterPro" id="IPR007000">
    <property type="entry name" value="PLipase_B-like"/>
</dbReference>
<evidence type="ECO:0000256" key="1">
    <source>
        <dbReference type="ARBA" id="ARBA00007835"/>
    </source>
</evidence>
<dbReference type="Proteomes" id="UP000009022">
    <property type="component" value="Unassembled WGS sequence"/>
</dbReference>
<keyword evidence="6" id="KW-0325">Glycoprotein</keyword>
<dbReference type="PANTHER" id="PTHR12370:SF3">
    <property type="entry name" value="PHOSPHOLIPASE B-LIKE 2-RELATED"/>
    <property type="match status" value="1"/>
</dbReference>
<dbReference type="KEGG" id="tad:TRIADDRAFT_63473"/>
<keyword evidence="5 7" id="KW-0443">Lipid metabolism</keyword>
<dbReference type="GO" id="GO:0005576">
    <property type="term" value="C:extracellular region"/>
    <property type="evidence" value="ECO:0000318"/>
    <property type="project" value="GO_Central"/>
</dbReference>
<evidence type="ECO:0000256" key="4">
    <source>
        <dbReference type="ARBA" id="ARBA00022963"/>
    </source>
</evidence>
<dbReference type="FunCoup" id="B3RK05">
    <property type="interactions" value="676"/>
</dbReference>
<dbReference type="OrthoDB" id="443524at2759"/>
<dbReference type="PANTHER" id="PTHR12370">
    <property type="entry name" value="PHOSPHOLIPASE B-RELATED"/>
    <property type="match status" value="1"/>
</dbReference>